<dbReference type="EMBL" id="JAYMYQ010000009">
    <property type="protein sequence ID" value="KAK7314180.1"/>
    <property type="molecule type" value="Genomic_DNA"/>
</dbReference>
<proteinExistence type="predicted"/>
<sequence>MGDFTIHLDDWTGVEATGVFPITQRHPPLPSDFDQIKSNSSTHLALVNGCKYAKFIKQVVEAEQKRKENTEYSGKSRGAWFSSSLIE</sequence>
<dbReference type="Proteomes" id="UP001367508">
    <property type="component" value="Unassembled WGS sequence"/>
</dbReference>
<accession>A0AAN9PVS0</accession>
<name>A0AAN9PVS0_CANGL</name>
<dbReference type="AlphaFoldDB" id="A0AAN9PVS0"/>
<protein>
    <submittedName>
        <fullName evidence="2">Uncharacterized protein</fullName>
    </submittedName>
</protein>
<evidence type="ECO:0000313" key="2">
    <source>
        <dbReference type="EMBL" id="KAK7314180.1"/>
    </source>
</evidence>
<reference evidence="2 3" key="1">
    <citation type="submission" date="2024-01" db="EMBL/GenBank/DDBJ databases">
        <title>The genomes of 5 underutilized Papilionoideae crops provide insights into root nodulation and disease resistanc.</title>
        <authorList>
            <person name="Jiang F."/>
        </authorList>
    </citation>
    <scope>NUCLEOTIDE SEQUENCE [LARGE SCALE GENOMIC DNA]</scope>
    <source>
        <strain evidence="2">LVBAO_FW01</strain>
        <tissue evidence="2">Leaves</tissue>
    </source>
</reference>
<organism evidence="2 3">
    <name type="scientific">Canavalia gladiata</name>
    <name type="common">Sword bean</name>
    <name type="synonym">Dolichos gladiatus</name>
    <dbReference type="NCBI Taxonomy" id="3824"/>
    <lineage>
        <taxon>Eukaryota</taxon>
        <taxon>Viridiplantae</taxon>
        <taxon>Streptophyta</taxon>
        <taxon>Embryophyta</taxon>
        <taxon>Tracheophyta</taxon>
        <taxon>Spermatophyta</taxon>
        <taxon>Magnoliopsida</taxon>
        <taxon>eudicotyledons</taxon>
        <taxon>Gunneridae</taxon>
        <taxon>Pentapetalae</taxon>
        <taxon>rosids</taxon>
        <taxon>fabids</taxon>
        <taxon>Fabales</taxon>
        <taxon>Fabaceae</taxon>
        <taxon>Papilionoideae</taxon>
        <taxon>50 kb inversion clade</taxon>
        <taxon>NPAAA clade</taxon>
        <taxon>indigoferoid/millettioid clade</taxon>
        <taxon>Phaseoleae</taxon>
        <taxon>Canavalia</taxon>
    </lineage>
</organism>
<feature type="region of interest" description="Disordered" evidence="1">
    <location>
        <begin position="65"/>
        <end position="87"/>
    </location>
</feature>
<evidence type="ECO:0000313" key="3">
    <source>
        <dbReference type="Proteomes" id="UP001367508"/>
    </source>
</evidence>
<evidence type="ECO:0000256" key="1">
    <source>
        <dbReference type="SAM" id="MobiDB-lite"/>
    </source>
</evidence>
<comment type="caution">
    <text evidence="2">The sequence shown here is derived from an EMBL/GenBank/DDBJ whole genome shotgun (WGS) entry which is preliminary data.</text>
</comment>
<gene>
    <name evidence="2" type="ORF">VNO77_39392</name>
</gene>
<keyword evidence="3" id="KW-1185">Reference proteome</keyword>